<dbReference type="EMBL" id="MU839016">
    <property type="protein sequence ID" value="KAK1765338.1"/>
    <property type="molecule type" value="Genomic_DNA"/>
</dbReference>
<organism evidence="5 6">
    <name type="scientific">Phialemonium atrogriseum</name>
    <dbReference type="NCBI Taxonomy" id="1093897"/>
    <lineage>
        <taxon>Eukaryota</taxon>
        <taxon>Fungi</taxon>
        <taxon>Dikarya</taxon>
        <taxon>Ascomycota</taxon>
        <taxon>Pezizomycotina</taxon>
        <taxon>Sordariomycetes</taxon>
        <taxon>Sordariomycetidae</taxon>
        <taxon>Cephalothecales</taxon>
        <taxon>Cephalothecaceae</taxon>
        <taxon>Phialemonium</taxon>
    </lineage>
</organism>
<feature type="domain" description="GST C-terminal" evidence="4">
    <location>
        <begin position="202"/>
        <end position="333"/>
    </location>
</feature>
<feature type="binding site" evidence="2">
    <location>
        <begin position="152"/>
        <end position="155"/>
    </location>
    <ligand>
        <name>glutathione</name>
        <dbReference type="ChEBI" id="CHEBI:57925"/>
    </ligand>
</feature>
<reference evidence="5" key="1">
    <citation type="submission" date="2023-06" db="EMBL/GenBank/DDBJ databases">
        <title>Genome-scale phylogeny and comparative genomics of the fungal order Sordariales.</title>
        <authorList>
            <consortium name="Lawrence Berkeley National Laboratory"/>
            <person name="Hensen N."/>
            <person name="Bonometti L."/>
            <person name="Westerberg I."/>
            <person name="Brannstrom I.O."/>
            <person name="Guillou S."/>
            <person name="Cros-Aarteil S."/>
            <person name="Calhoun S."/>
            <person name="Haridas S."/>
            <person name="Kuo A."/>
            <person name="Mondo S."/>
            <person name="Pangilinan J."/>
            <person name="Riley R."/>
            <person name="Labutti K."/>
            <person name="Andreopoulos B."/>
            <person name="Lipzen A."/>
            <person name="Chen C."/>
            <person name="Yanf M."/>
            <person name="Daum C."/>
            <person name="Ng V."/>
            <person name="Clum A."/>
            <person name="Steindorff A."/>
            <person name="Ohm R."/>
            <person name="Martin F."/>
            <person name="Silar P."/>
            <person name="Natvig D."/>
            <person name="Lalanne C."/>
            <person name="Gautier V."/>
            <person name="Ament-Velasquez S.L."/>
            <person name="Kruys A."/>
            <person name="Hutchinson M.I."/>
            <person name="Powell A.J."/>
            <person name="Barry K."/>
            <person name="Miller A.N."/>
            <person name="Grigoriev I.V."/>
            <person name="Debuchy R."/>
            <person name="Gladieux P."/>
            <person name="Thoren M.H."/>
            <person name="Johannesson H."/>
        </authorList>
    </citation>
    <scope>NUCLEOTIDE SEQUENCE</scope>
    <source>
        <strain evidence="5">8032-3</strain>
    </source>
</reference>
<dbReference type="PIRSF" id="PIRSF015753">
    <property type="entry name" value="GST"/>
    <property type="match status" value="1"/>
</dbReference>
<dbReference type="GeneID" id="85311727"/>
<dbReference type="RefSeq" id="XP_060281551.1">
    <property type="nucleotide sequence ID" value="XM_060428540.1"/>
</dbReference>
<proteinExistence type="predicted"/>
<dbReference type="PROSITE" id="PS50405">
    <property type="entry name" value="GST_CTER"/>
    <property type="match status" value="1"/>
</dbReference>
<sequence>MSHKYPYVFGSSILMIIQLPRAAITLTTATTTALPLVRRLSIARMTTQSYQRNGNFTRPDSAFRRFISKDPTSTFPAEKGRYALYVSPGCPWAHRTIIVRILKGLESLIDLYLVQPRMGPEGWYFSHEGDPLHGFKTLKELYHLADPNFSGRYTVPVLWDKKTDTIVNNESSEIIRMLYSEFDHLLPDHLREPNRPGGGLYPEKLREEIDAMNEWVYNTVNNGVYKTGFATTQEAYEKNVFPIFDSLDRLEGILGHGKPYLLGDHVTEADVRLYTTIVRFDVAYHPVFLCNLKSIRHDYPRLHLWLRRLYWDADEDGETRGAFFKSTEPYLNLYGGGYAEARHKIVFKDAGPLVIPAGPAVLIEPLP</sequence>
<dbReference type="Pfam" id="PF13409">
    <property type="entry name" value="GST_N_2"/>
    <property type="match status" value="1"/>
</dbReference>
<evidence type="ECO:0000256" key="1">
    <source>
        <dbReference type="PIRSR" id="PIRSR015753-1"/>
    </source>
</evidence>
<feature type="binding site" evidence="2">
    <location>
        <position position="123"/>
    </location>
    <ligand>
        <name>glutathione</name>
        <dbReference type="ChEBI" id="CHEBI:57925"/>
    </ligand>
</feature>
<dbReference type="AlphaFoldDB" id="A0AAJ0BVQ5"/>
<dbReference type="PANTHER" id="PTHR32419">
    <property type="entry name" value="GLUTATHIONYL-HYDROQUINONE REDUCTASE"/>
    <property type="match status" value="1"/>
</dbReference>
<dbReference type="InterPro" id="IPR047047">
    <property type="entry name" value="GST_Omega-like_C"/>
</dbReference>
<dbReference type="SUPFAM" id="SSF52833">
    <property type="entry name" value="Thioredoxin-like"/>
    <property type="match status" value="1"/>
</dbReference>
<evidence type="ECO:0000259" key="4">
    <source>
        <dbReference type="PROSITE" id="PS50405"/>
    </source>
</evidence>
<dbReference type="InterPro" id="IPR010987">
    <property type="entry name" value="Glutathione-S-Trfase_C-like"/>
</dbReference>
<evidence type="ECO:0000313" key="5">
    <source>
        <dbReference type="EMBL" id="KAK1765338.1"/>
    </source>
</evidence>
<dbReference type="SUPFAM" id="SSF47616">
    <property type="entry name" value="GST C-terminal domain-like"/>
    <property type="match status" value="1"/>
</dbReference>
<feature type="active site" description="Nucleophile" evidence="1">
    <location>
        <position position="90"/>
    </location>
</feature>
<dbReference type="PANTHER" id="PTHR32419:SF25">
    <property type="entry name" value="GLUTATHIONE S-TRANSFERASE (EUROFUNG)"/>
    <property type="match status" value="1"/>
</dbReference>
<evidence type="ECO:0000256" key="2">
    <source>
        <dbReference type="PIRSR" id="PIRSR015753-2"/>
    </source>
</evidence>
<comment type="caution">
    <text evidence="5">The sequence shown here is derived from an EMBL/GenBank/DDBJ whole genome shotgun (WGS) entry which is preliminary data.</text>
</comment>
<feature type="site" description="Lowers pKa of active site Cys" evidence="3">
    <location>
        <position position="284"/>
    </location>
</feature>
<accession>A0AAJ0BVQ5</accession>
<protein>
    <submittedName>
        <fullName evidence="5">Glutathione S-transferase</fullName>
    </submittedName>
</protein>
<name>A0AAJ0BVQ5_9PEZI</name>
<evidence type="ECO:0000313" key="6">
    <source>
        <dbReference type="Proteomes" id="UP001244011"/>
    </source>
</evidence>
<dbReference type="InterPro" id="IPR016639">
    <property type="entry name" value="GST_Omega/GSH"/>
</dbReference>
<dbReference type="InterPro" id="IPR004045">
    <property type="entry name" value="Glutathione_S-Trfase_N"/>
</dbReference>
<feature type="binding site" evidence="2">
    <location>
        <begin position="170"/>
        <end position="171"/>
    </location>
    <ligand>
        <name>glutathione</name>
        <dbReference type="ChEBI" id="CHEBI:57925"/>
    </ligand>
</feature>
<gene>
    <name evidence="5" type="ORF">QBC33DRAFT_545164</name>
</gene>
<dbReference type="InterPro" id="IPR036282">
    <property type="entry name" value="Glutathione-S-Trfase_C_sf"/>
</dbReference>
<dbReference type="InterPro" id="IPR036249">
    <property type="entry name" value="Thioredoxin-like_sf"/>
</dbReference>
<evidence type="ECO:0000256" key="3">
    <source>
        <dbReference type="PIRSR" id="PIRSR015753-3"/>
    </source>
</evidence>
<dbReference type="Proteomes" id="UP001244011">
    <property type="component" value="Unassembled WGS sequence"/>
</dbReference>
<dbReference type="GO" id="GO:0005737">
    <property type="term" value="C:cytoplasm"/>
    <property type="evidence" value="ECO:0007669"/>
    <property type="project" value="TreeGrafter"/>
</dbReference>
<dbReference type="Pfam" id="PF13410">
    <property type="entry name" value="GST_C_2"/>
    <property type="match status" value="1"/>
</dbReference>
<dbReference type="GO" id="GO:0004364">
    <property type="term" value="F:glutathione transferase activity"/>
    <property type="evidence" value="ECO:0007669"/>
    <property type="project" value="InterPro"/>
</dbReference>
<feature type="active site" description="Proton donor/acceptor" evidence="1">
    <location>
        <position position="225"/>
    </location>
</feature>
<keyword evidence="6" id="KW-1185">Reference proteome</keyword>
<dbReference type="Gene3D" id="1.20.1050.10">
    <property type="match status" value="1"/>
</dbReference>
<dbReference type="Gene3D" id="3.40.30.10">
    <property type="entry name" value="Glutaredoxin"/>
    <property type="match status" value="1"/>
</dbReference>
<dbReference type="CDD" id="cd03190">
    <property type="entry name" value="GST_C_Omega_like"/>
    <property type="match status" value="1"/>
</dbReference>